<organism evidence="2">
    <name type="scientific">Hyalomma excavatum</name>
    <dbReference type="NCBI Taxonomy" id="257692"/>
    <lineage>
        <taxon>Eukaryota</taxon>
        <taxon>Metazoa</taxon>
        <taxon>Ecdysozoa</taxon>
        <taxon>Arthropoda</taxon>
        <taxon>Chelicerata</taxon>
        <taxon>Arachnida</taxon>
        <taxon>Acari</taxon>
        <taxon>Parasitiformes</taxon>
        <taxon>Ixodida</taxon>
        <taxon>Ixodoidea</taxon>
        <taxon>Ixodidae</taxon>
        <taxon>Hyalomminae</taxon>
        <taxon>Hyalomma</taxon>
    </lineage>
</organism>
<dbReference type="Pfam" id="PF03372">
    <property type="entry name" value="Exo_endo_phos"/>
    <property type="match status" value="1"/>
</dbReference>
<proteinExistence type="evidence at transcript level"/>
<dbReference type="Gene3D" id="3.60.10.10">
    <property type="entry name" value="Endonuclease/exonuclease/phosphatase"/>
    <property type="match status" value="1"/>
</dbReference>
<feature type="domain" description="Endonuclease/exonuclease/phosphatase" evidence="1">
    <location>
        <begin position="8"/>
        <end position="102"/>
    </location>
</feature>
<dbReference type="AlphaFoldDB" id="A0A131XN54"/>
<dbReference type="PANTHER" id="PTHR33395:SF22">
    <property type="entry name" value="REVERSE TRANSCRIPTASE DOMAIN-CONTAINING PROTEIN"/>
    <property type="match status" value="1"/>
</dbReference>
<evidence type="ECO:0000313" key="2">
    <source>
        <dbReference type="EMBL" id="JAP67568.1"/>
    </source>
</evidence>
<feature type="non-terminal residue" evidence="2">
    <location>
        <position position="1"/>
    </location>
</feature>
<dbReference type="InterPro" id="IPR036691">
    <property type="entry name" value="Endo/exonu/phosph_ase_sf"/>
</dbReference>
<protein>
    <submittedName>
        <fullName evidence="2">Putative cr1-2 dper</fullName>
    </submittedName>
</protein>
<dbReference type="EMBL" id="GEFH01001013">
    <property type="protein sequence ID" value="JAP67568.1"/>
    <property type="molecule type" value="mRNA"/>
</dbReference>
<reference evidence="2" key="1">
    <citation type="journal article" date="2017" name="Ticks Tick Borne Dis.">
        <title>An insight into the sialome of Hyalomma excavatum.</title>
        <authorList>
            <person name="Ribeiro J.M."/>
            <person name="Slovak M."/>
            <person name="Francischetti I.M."/>
        </authorList>
    </citation>
    <scope>NUCLEOTIDE SEQUENCE</scope>
    <source>
        <strain evidence="2">Samish</strain>
        <tissue evidence="2">Salivary glands</tissue>
    </source>
</reference>
<sequence>LVNISARSLVNKTGDLEYILANYDPHIVTVTETWLNPDIRDNELVPPGYRIMRNDRESRGGGVAIVVKDYVECIRLQGIQNHESVWCNVRIDNAFVLLGAIYRAPNKPAAYLQDNKSYLDEHKPRNG</sequence>
<name>A0A131XN54_9ACAR</name>
<accession>A0A131XN54</accession>
<dbReference type="PANTHER" id="PTHR33395">
    <property type="entry name" value="TRANSCRIPTASE, PUTATIVE-RELATED-RELATED"/>
    <property type="match status" value="1"/>
</dbReference>
<evidence type="ECO:0000259" key="1">
    <source>
        <dbReference type="Pfam" id="PF03372"/>
    </source>
</evidence>
<dbReference type="InterPro" id="IPR005135">
    <property type="entry name" value="Endo/exonuclease/phosphatase"/>
</dbReference>
<feature type="non-terminal residue" evidence="2">
    <location>
        <position position="127"/>
    </location>
</feature>
<dbReference type="SUPFAM" id="SSF56219">
    <property type="entry name" value="DNase I-like"/>
    <property type="match status" value="1"/>
</dbReference>
<dbReference type="GO" id="GO:0003824">
    <property type="term" value="F:catalytic activity"/>
    <property type="evidence" value="ECO:0007669"/>
    <property type="project" value="InterPro"/>
</dbReference>